<keyword evidence="7" id="KW-0472">Membrane</keyword>
<keyword evidence="4" id="KW-0732">Signal</keyword>
<accession>A0AAN8Z923</accession>
<dbReference type="PANTHER" id="PTHR31080">
    <property type="entry name" value="PECTINESTERASE INHIBITOR-LIKE"/>
    <property type="match status" value="1"/>
</dbReference>
<keyword evidence="5" id="KW-1015">Disulfide bond</keyword>
<reference evidence="9 10" key="1">
    <citation type="submission" date="2023-12" db="EMBL/GenBank/DDBJ databases">
        <title>A high-quality genome assembly for Dillenia turbinata (Dilleniales).</title>
        <authorList>
            <person name="Chanderbali A."/>
        </authorList>
    </citation>
    <scope>NUCLEOTIDE SEQUENCE [LARGE SCALE GENOMIC DNA]</scope>
    <source>
        <strain evidence="9">LSX21</strain>
        <tissue evidence="9">Leaf</tissue>
    </source>
</reference>
<comment type="similarity">
    <text evidence="2">In the C-terminal section; belongs to the pectinesterase family.</text>
</comment>
<evidence type="ECO:0000313" key="10">
    <source>
        <dbReference type="Proteomes" id="UP001370490"/>
    </source>
</evidence>
<keyword evidence="6" id="KW-0325">Glycoprotein</keyword>
<evidence type="ECO:0000256" key="4">
    <source>
        <dbReference type="ARBA" id="ARBA00022729"/>
    </source>
</evidence>
<evidence type="ECO:0000256" key="7">
    <source>
        <dbReference type="SAM" id="Phobius"/>
    </source>
</evidence>
<dbReference type="EMBL" id="JBAMMX010000016">
    <property type="protein sequence ID" value="KAK6924993.1"/>
    <property type="molecule type" value="Genomic_DNA"/>
</dbReference>
<dbReference type="GO" id="GO:0030599">
    <property type="term" value="F:pectinesterase activity"/>
    <property type="evidence" value="ECO:0007669"/>
    <property type="project" value="UniProtKB-EC"/>
</dbReference>
<feature type="transmembrane region" description="Helical" evidence="7">
    <location>
        <begin position="33"/>
        <end position="56"/>
    </location>
</feature>
<evidence type="ECO:0000256" key="5">
    <source>
        <dbReference type="ARBA" id="ARBA00023157"/>
    </source>
</evidence>
<proteinExistence type="inferred from homology"/>
<organism evidence="9 10">
    <name type="scientific">Dillenia turbinata</name>
    <dbReference type="NCBI Taxonomy" id="194707"/>
    <lineage>
        <taxon>Eukaryota</taxon>
        <taxon>Viridiplantae</taxon>
        <taxon>Streptophyta</taxon>
        <taxon>Embryophyta</taxon>
        <taxon>Tracheophyta</taxon>
        <taxon>Spermatophyta</taxon>
        <taxon>Magnoliopsida</taxon>
        <taxon>eudicotyledons</taxon>
        <taxon>Gunneridae</taxon>
        <taxon>Pentapetalae</taxon>
        <taxon>Dilleniales</taxon>
        <taxon>Dilleniaceae</taxon>
        <taxon>Dillenia</taxon>
    </lineage>
</organism>
<evidence type="ECO:0000256" key="2">
    <source>
        <dbReference type="ARBA" id="ARBA00007786"/>
    </source>
</evidence>
<gene>
    <name evidence="9" type="ORF">RJ641_009319</name>
</gene>
<dbReference type="FunFam" id="1.20.140.40:FF:000010">
    <property type="entry name" value="Pectinesterase"/>
    <property type="match status" value="1"/>
</dbReference>
<keyword evidence="7" id="KW-1133">Transmembrane helix</keyword>
<dbReference type="SMART" id="SM00856">
    <property type="entry name" value="PMEI"/>
    <property type="match status" value="1"/>
</dbReference>
<evidence type="ECO:0000313" key="9">
    <source>
        <dbReference type="EMBL" id="KAK6924993.1"/>
    </source>
</evidence>
<dbReference type="Proteomes" id="UP001370490">
    <property type="component" value="Unassembled WGS sequence"/>
</dbReference>
<evidence type="ECO:0000256" key="3">
    <source>
        <dbReference type="ARBA" id="ARBA00013229"/>
    </source>
</evidence>
<dbReference type="NCBIfam" id="TIGR01614">
    <property type="entry name" value="PME_inhib"/>
    <property type="match status" value="1"/>
</dbReference>
<comment type="caution">
    <text evidence="9">The sequence shown here is derived from an EMBL/GenBank/DDBJ whole genome shotgun (WGS) entry which is preliminary data.</text>
</comment>
<keyword evidence="7" id="KW-0812">Transmembrane</keyword>
<dbReference type="InterPro" id="IPR006501">
    <property type="entry name" value="Pectinesterase_inhib_dom"/>
</dbReference>
<name>A0AAN8Z923_9MAGN</name>
<dbReference type="Pfam" id="PF04043">
    <property type="entry name" value="PMEI"/>
    <property type="match status" value="1"/>
</dbReference>
<dbReference type="InterPro" id="IPR051955">
    <property type="entry name" value="PME_Inhibitor"/>
</dbReference>
<dbReference type="SUPFAM" id="SSF101148">
    <property type="entry name" value="Plant invertase/pectin methylesterase inhibitor"/>
    <property type="match status" value="1"/>
</dbReference>
<dbReference type="InterPro" id="IPR035513">
    <property type="entry name" value="Invertase/methylesterase_inhib"/>
</dbReference>
<evidence type="ECO:0000256" key="6">
    <source>
        <dbReference type="ARBA" id="ARBA00023180"/>
    </source>
</evidence>
<evidence type="ECO:0000256" key="1">
    <source>
        <dbReference type="ARBA" id="ARBA00006027"/>
    </source>
</evidence>
<dbReference type="PANTHER" id="PTHR31080:SF303">
    <property type="entry name" value="PECTINESTERASE 1-LIKE"/>
    <property type="match status" value="1"/>
</dbReference>
<dbReference type="CDD" id="cd15798">
    <property type="entry name" value="PMEI-like_3"/>
    <property type="match status" value="1"/>
</dbReference>
<feature type="domain" description="Pectinesterase inhibitor" evidence="8">
    <location>
        <begin position="76"/>
        <end position="228"/>
    </location>
</feature>
<sequence length="234" mass="24969">MSSSINYFAKGYNKVGNDLETQSTLSQNPRKRLLAVVISAALLLSLLIGTLIGTLIHESNEESGSSSSSSSSVSTTASNSIKSLCNSTLYPDSCFSSISSFNDLPPNPSPQFIFKLSLRVAVDELSKNTISKVNAGAGSEAGAVKECKELLDDSLSQLNKTVMVMNGCDEEKVDDAMKVSDMKTWMSAALTDQETCLDGLEETNSNALEEVKSAMKMSKEYVSNCLAIAAEIFG</sequence>
<keyword evidence="10" id="KW-1185">Reference proteome</keyword>
<comment type="similarity">
    <text evidence="1">In the N-terminal section; belongs to the PMEI family.</text>
</comment>
<dbReference type="Gene3D" id="1.20.140.40">
    <property type="entry name" value="Invertase/pectin methylesterase inhibitor family protein"/>
    <property type="match status" value="1"/>
</dbReference>
<dbReference type="AlphaFoldDB" id="A0AAN8Z923"/>
<dbReference type="GO" id="GO:0004857">
    <property type="term" value="F:enzyme inhibitor activity"/>
    <property type="evidence" value="ECO:0007669"/>
    <property type="project" value="InterPro"/>
</dbReference>
<protein>
    <recommendedName>
        <fullName evidence="3">pectinesterase</fullName>
        <ecNumber evidence="3">3.1.1.11</ecNumber>
    </recommendedName>
</protein>
<evidence type="ECO:0000259" key="8">
    <source>
        <dbReference type="SMART" id="SM00856"/>
    </source>
</evidence>
<dbReference type="EC" id="3.1.1.11" evidence="3"/>